<dbReference type="AlphaFoldDB" id="A0A1H9GCY6"/>
<proteinExistence type="predicted"/>
<gene>
    <name evidence="1" type="ORF">SAMN03080615_01613</name>
</gene>
<reference evidence="2" key="1">
    <citation type="submission" date="2016-10" db="EMBL/GenBank/DDBJ databases">
        <authorList>
            <person name="Varghese N."/>
            <person name="Submissions S."/>
        </authorList>
    </citation>
    <scope>NUCLEOTIDE SEQUENCE [LARGE SCALE GENOMIC DNA]</scope>
    <source>
        <strain evidence="2">DSM 18887</strain>
    </source>
</reference>
<name>A0A1H9GCY6_9GAMM</name>
<sequence length="59" mass="7062">MSYQWTVKELREMLEGEPDDAIVFAIWHDESNQFHERPIYKSSTAANKSEHYLYLGNER</sequence>
<dbReference type="STRING" id="355243.SAMN03080615_01613"/>
<keyword evidence="2" id="KW-1185">Reference proteome</keyword>
<dbReference type="EMBL" id="FOGB01000004">
    <property type="protein sequence ID" value="SEQ47971.1"/>
    <property type="molecule type" value="Genomic_DNA"/>
</dbReference>
<evidence type="ECO:0000313" key="1">
    <source>
        <dbReference type="EMBL" id="SEQ47971.1"/>
    </source>
</evidence>
<organism evidence="1 2">
    <name type="scientific">Amphritea atlantica</name>
    <dbReference type="NCBI Taxonomy" id="355243"/>
    <lineage>
        <taxon>Bacteria</taxon>
        <taxon>Pseudomonadati</taxon>
        <taxon>Pseudomonadota</taxon>
        <taxon>Gammaproteobacteria</taxon>
        <taxon>Oceanospirillales</taxon>
        <taxon>Oceanospirillaceae</taxon>
        <taxon>Amphritea</taxon>
    </lineage>
</organism>
<evidence type="ECO:0000313" key="2">
    <source>
        <dbReference type="Proteomes" id="UP000198749"/>
    </source>
</evidence>
<protein>
    <submittedName>
        <fullName evidence="1">Uncharacterized protein</fullName>
    </submittedName>
</protein>
<dbReference type="Proteomes" id="UP000198749">
    <property type="component" value="Unassembled WGS sequence"/>
</dbReference>
<accession>A0A1H9GCY6</accession>